<accession>A0ABS3BLL1</accession>
<evidence type="ECO:0000313" key="3">
    <source>
        <dbReference type="Proteomes" id="UP000664698"/>
    </source>
</evidence>
<dbReference type="CDD" id="cd00761">
    <property type="entry name" value="Glyco_tranf_GTA_type"/>
    <property type="match status" value="1"/>
</dbReference>
<comment type="caution">
    <text evidence="2">The sequence shown here is derived from an EMBL/GenBank/DDBJ whole genome shotgun (WGS) entry which is preliminary data.</text>
</comment>
<name>A0ABS3BLL1_9BACT</name>
<evidence type="ECO:0000313" key="2">
    <source>
        <dbReference type="EMBL" id="MBN7800186.1"/>
    </source>
</evidence>
<feature type="domain" description="Glycosyltransferase 2-like" evidence="1">
    <location>
        <begin position="4"/>
        <end position="105"/>
    </location>
</feature>
<dbReference type="RefSeq" id="WP_206568143.1">
    <property type="nucleotide sequence ID" value="NZ_JAFKCW010000001.1"/>
</dbReference>
<reference evidence="2 3" key="1">
    <citation type="submission" date="2021-03" db="EMBL/GenBank/DDBJ databases">
        <title>novel species isolated from a fishpond in China.</title>
        <authorList>
            <person name="Lu H."/>
            <person name="Cai Z."/>
        </authorList>
    </citation>
    <scope>NUCLEOTIDE SEQUENCE [LARGE SCALE GENOMIC DNA]</scope>
    <source>
        <strain evidence="2 3">JCM 31546</strain>
    </source>
</reference>
<dbReference type="SUPFAM" id="SSF53448">
    <property type="entry name" value="Nucleotide-diphospho-sugar transferases"/>
    <property type="match status" value="1"/>
</dbReference>
<sequence>MFISIIIPHYKNFGGLLLVLRSMESQTLPSDNWEVIVVNNDPDLPLLLPEGLSLRYSLTVFEEPNPGSYAARNKGIAAAKGNIVAFTDSDCLPDIEWLKHAWEVFSLDFKKEIGILTGPVSIFFKDPTKLSDAEVYEKYTGFTTKVYASEGHAITANWFSYKSVMDEFGRFNSTLKSNGDSELSGKINTKYPIVYRENILVKHPARYRTEDLVNKYRRLLGGTFTRKYQRTPKKFKWHILDFIVRRYRFAVKRFLSVSPKESLAIWRVCHSINKGAVKEYFDLRSGVETKR</sequence>
<dbReference type="Proteomes" id="UP000664698">
    <property type="component" value="Unassembled WGS sequence"/>
</dbReference>
<gene>
    <name evidence="2" type="ORF">J0A67_04900</name>
</gene>
<keyword evidence="3" id="KW-1185">Reference proteome</keyword>
<dbReference type="PANTHER" id="PTHR22916">
    <property type="entry name" value="GLYCOSYLTRANSFERASE"/>
    <property type="match status" value="1"/>
</dbReference>
<dbReference type="Pfam" id="PF00535">
    <property type="entry name" value="Glycos_transf_2"/>
    <property type="match status" value="1"/>
</dbReference>
<evidence type="ECO:0000259" key="1">
    <source>
        <dbReference type="Pfam" id="PF00535"/>
    </source>
</evidence>
<proteinExistence type="predicted"/>
<dbReference type="Gene3D" id="3.90.550.10">
    <property type="entry name" value="Spore Coat Polysaccharide Biosynthesis Protein SpsA, Chain A"/>
    <property type="match status" value="1"/>
</dbReference>
<protein>
    <submittedName>
        <fullName evidence="2">Glycosyltransferase family 2 protein</fullName>
    </submittedName>
</protein>
<organism evidence="2 3">
    <name type="scientific">Algoriphagus aestuariicola</name>
    <dbReference type="NCBI Taxonomy" id="1852016"/>
    <lineage>
        <taxon>Bacteria</taxon>
        <taxon>Pseudomonadati</taxon>
        <taxon>Bacteroidota</taxon>
        <taxon>Cytophagia</taxon>
        <taxon>Cytophagales</taxon>
        <taxon>Cyclobacteriaceae</taxon>
        <taxon>Algoriphagus</taxon>
    </lineage>
</organism>
<dbReference type="InterPro" id="IPR001173">
    <property type="entry name" value="Glyco_trans_2-like"/>
</dbReference>
<dbReference type="EMBL" id="JAFKCW010000001">
    <property type="protein sequence ID" value="MBN7800186.1"/>
    <property type="molecule type" value="Genomic_DNA"/>
</dbReference>
<dbReference type="InterPro" id="IPR029044">
    <property type="entry name" value="Nucleotide-diphossugar_trans"/>
</dbReference>